<feature type="site" description="Electron transfer via tryptophanyl radical" evidence="6">
    <location>
        <position position="306"/>
    </location>
</feature>
<feature type="domain" description="Photolyase/cryptochrome alpha/beta" evidence="8">
    <location>
        <begin position="6"/>
        <end position="132"/>
    </location>
</feature>
<dbReference type="RefSeq" id="WP_093033261.1">
    <property type="nucleotide sequence ID" value="NZ_FMZV01000010.1"/>
</dbReference>
<keyword evidence="3 5" id="KW-0274">FAD</keyword>
<accession>A0A1G6XU09</accession>
<evidence type="ECO:0000256" key="2">
    <source>
        <dbReference type="ARBA" id="ARBA00022630"/>
    </source>
</evidence>
<dbReference type="InterPro" id="IPR018394">
    <property type="entry name" value="DNA_photolyase_1_CS_C"/>
</dbReference>
<evidence type="ECO:0000259" key="8">
    <source>
        <dbReference type="PROSITE" id="PS51645"/>
    </source>
</evidence>
<dbReference type="InterPro" id="IPR014729">
    <property type="entry name" value="Rossmann-like_a/b/a_fold"/>
</dbReference>
<dbReference type="Proteomes" id="UP000199628">
    <property type="component" value="Unassembled WGS sequence"/>
</dbReference>
<dbReference type="GO" id="GO:0003904">
    <property type="term" value="F:deoxyribodipyrimidine photo-lyase activity"/>
    <property type="evidence" value="ECO:0007669"/>
    <property type="project" value="TreeGrafter"/>
</dbReference>
<dbReference type="PANTHER" id="PTHR11455">
    <property type="entry name" value="CRYPTOCHROME"/>
    <property type="match status" value="1"/>
</dbReference>
<protein>
    <submittedName>
        <fullName evidence="9">Deoxyribodipyrimidine photo-lyase</fullName>
    </submittedName>
</protein>
<evidence type="ECO:0000256" key="7">
    <source>
        <dbReference type="RuleBase" id="RU004182"/>
    </source>
</evidence>
<dbReference type="GO" id="GO:0003677">
    <property type="term" value="F:DNA binding"/>
    <property type="evidence" value="ECO:0007669"/>
    <property type="project" value="TreeGrafter"/>
</dbReference>
<keyword evidence="10" id="KW-1185">Reference proteome</keyword>
<dbReference type="SUPFAM" id="SSF52425">
    <property type="entry name" value="Cryptochrome/photolyase, N-terminal domain"/>
    <property type="match status" value="1"/>
</dbReference>
<keyword evidence="4 7" id="KW-0157">Chromophore</keyword>
<dbReference type="GO" id="GO:0071949">
    <property type="term" value="F:FAD binding"/>
    <property type="evidence" value="ECO:0007669"/>
    <property type="project" value="TreeGrafter"/>
</dbReference>
<dbReference type="GO" id="GO:0006139">
    <property type="term" value="P:nucleobase-containing compound metabolic process"/>
    <property type="evidence" value="ECO:0007669"/>
    <property type="project" value="UniProtKB-ARBA"/>
</dbReference>
<gene>
    <name evidence="9" type="ORF">SAMN04488239_110153</name>
</gene>
<dbReference type="PRINTS" id="PR00147">
    <property type="entry name" value="DNAPHOTLYASE"/>
</dbReference>
<dbReference type="InterPro" id="IPR002081">
    <property type="entry name" value="Cryptochrome/DNA_photolyase_1"/>
</dbReference>
<comment type="cofactor">
    <cofactor evidence="1">
        <name>(6R)-5,10-methylene-5,6,7,8-tetrahydrofolate</name>
        <dbReference type="ChEBI" id="CHEBI:15636"/>
    </cofactor>
</comment>
<dbReference type="GO" id="GO:0006950">
    <property type="term" value="P:response to stress"/>
    <property type="evidence" value="ECO:0007669"/>
    <property type="project" value="UniProtKB-ARBA"/>
</dbReference>
<dbReference type="InterPro" id="IPR036155">
    <property type="entry name" value="Crypto/Photolyase_N_sf"/>
</dbReference>
<keyword evidence="2 5" id="KW-0285">Flavoprotein</keyword>
<dbReference type="InterPro" id="IPR005101">
    <property type="entry name" value="Cryptochr/Photolyase_FAD-bd"/>
</dbReference>
<reference evidence="10" key="1">
    <citation type="submission" date="2016-10" db="EMBL/GenBank/DDBJ databases">
        <authorList>
            <person name="Varghese N."/>
            <person name="Submissions S."/>
        </authorList>
    </citation>
    <scope>NUCLEOTIDE SEQUENCE [LARGE SCALE GENOMIC DNA]</scope>
    <source>
        <strain evidence="10">CGMCC 1.9108</strain>
    </source>
</reference>
<evidence type="ECO:0000256" key="6">
    <source>
        <dbReference type="PIRSR" id="PIRSR602081-2"/>
    </source>
</evidence>
<dbReference type="PROSITE" id="PS00394">
    <property type="entry name" value="DNA_PHOTOLYASES_1_1"/>
    <property type="match status" value="1"/>
</dbReference>
<feature type="binding site" evidence="5">
    <location>
        <position position="272"/>
    </location>
    <ligand>
        <name>FAD</name>
        <dbReference type="ChEBI" id="CHEBI:57692"/>
    </ligand>
</feature>
<keyword evidence="9" id="KW-0456">Lyase</keyword>
<dbReference type="Gene3D" id="1.25.40.80">
    <property type="match status" value="1"/>
</dbReference>
<evidence type="ECO:0000256" key="5">
    <source>
        <dbReference type="PIRSR" id="PIRSR602081-1"/>
    </source>
</evidence>
<feature type="binding site" evidence="5">
    <location>
        <begin position="374"/>
        <end position="376"/>
    </location>
    <ligand>
        <name>FAD</name>
        <dbReference type="ChEBI" id="CHEBI:57692"/>
    </ligand>
</feature>
<dbReference type="PROSITE" id="PS00691">
    <property type="entry name" value="DNA_PHOTOLYASES_1_2"/>
    <property type="match status" value="1"/>
</dbReference>
<evidence type="ECO:0000313" key="9">
    <source>
        <dbReference type="EMBL" id="SDD80836.1"/>
    </source>
</evidence>
<feature type="site" description="Electron transfer via tryptophanyl radical" evidence="6">
    <location>
        <position position="384"/>
    </location>
</feature>
<feature type="site" description="Electron transfer via tryptophanyl radical" evidence="6">
    <location>
        <position position="361"/>
    </location>
</feature>
<evidence type="ECO:0000256" key="3">
    <source>
        <dbReference type="ARBA" id="ARBA00022827"/>
    </source>
</evidence>
<organism evidence="9 10">
    <name type="scientific">Ruegeria marina</name>
    <dbReference type="NCBI Taxonomy" id="639004"/>
    <lineage>
        <taxon>Bacteria</taxon>
        <taxon>Pseudomonadati</taxon>
        <taxon>Pseudomonadota</taxon>
        <taxon>Alphaproteobacteria</taxon>
        <taxon>Rhodobacterales</taxon>
        <taxon>Roseobacteraceae</taxon>
        <taxon>Ruegeria</taxon>
    </lineage>
</organism>
<dbReference type="Gene3D" id="1.10.579.10">
    <property type="entry name" value="DNA Cyclobutane Dipyrimidine Photolyase, subunit A, domain 3"/>
    <property type="match status" value="1"/>
</dbReference>
<dbReference type="STRING" id="639004.SAMN04488239_110153"/>
<dbReference type="PROSITE" id="PS51645">
    <property type="entry name" value="PHR_CRY_ALPHA_BETA"/>
    <property type="match status" value="1"/>
</dbReference>
<evidence type="ECO:0000256" key="1">
    <source>
        <dbReference type="ARBA" id="ARBA00001932"/>
    </source>
</evidence>
<feature type="binding site" evidence="5">
    <location>
        <begin position="237"/>
        <end position="241"/>
    </location>
    <ligand>
        <name>FAD</name>
        <dbReference type="ChEBI" id="CHEBI:57692"/>
    </ligand>
</feature>
<feature type="binding site" evidence="5">
    <location>
        <position position="225"/>
    </location>
    <ligand>
        <name>FAD</name>
        <dbReference type="ChEBI" id="CHEBI:57692"/>
    </ligand>
</feature>
<dbReference type="Pfam" id="PF00875">
    <property type="entry name" value="DNA_photolyase"/>
    <property type="match status" value="1"/>
</dbReference>
<dbReference type="OrthoDB" id="9772484at2"/>
<dbReference type="PANTHER" id="PTHR11455:SF9">
    <property type="entry name" value="CRYPTOCHROME CIRCADIAN CLOCK 5 ISOFORM X1"/>
    <property type="match status" value="1"/>
</dbReference>
<name>A0A1G6XU09_9RHOB</name>
<dbReference type="InterPro" id="IPR006050">
    <property type="entry name" value="DNA_photolyase_N"/>
</dbReference>
<dbReference type="SUPFAM" id="SSF48173">
    <property type="entry name" value="Cryptochrome/photolyase FAD-binding domain"/>
    <property type="match status" value="1"/>
</dbReference>
<evidence type="ECO:0000256" key="4">
    <source>
        <dbReference type="ARBA" id="ARBA00022991"/>
    </source>
</evidence>
<dbReference type="Gene3D" id="3.40.50.620">
    <property type="entry name" value="HUPs"/>
    <property type="match status" value="1"/>
</dbReference>
<dbReference type="Pfam" id="PF03441">
    <property type="entry name" value="FAD_binding_7"/>
    <property type="match status" value="1"/>
</dbReference>
<sequence>MTQAKSPIIFWFRRDLRLADHPGFSAACATGRPVIPVFVHDGRVEALGAAPRFRLGLGLAAFADSLNAAGSRLILRRGDPLAELRALLAETGAGAVWWSRLYDPASIAQDQKVKAALRNAGCDARSFAGHLLFEPWTVETGTGGFYKVYSPFWRAVRGIDVAPPVPVPTRLPVPSVWPGSDRLESWHMDAAMGRGGAVVARYQSPGEEMALRKLDVFVDKRIDLYKQDRDNLDAEATSGLSDHLSLGEIGPRTLWHRGQEAIRSGAAGAEHFLKELVWREFAYHLMYHSPHILDRNWRAGWETFPWSEDRDNPGFVAWCRGRTGEPLVDAAMREMYVTGRMHNRARMVAASFLTKHLMVHWKLGMDWFADCLTDWDPASNAMGWQWVAGCGPDAAPFFRVFNPETQAAKFDAGGAYRKRWIAEAQKQPPQTALDFFSAIPRAWMLDRDASPAQPVVSLEAGRKRALAAYSDQFSTPSNGKLA</sequence>
<proteinExistence type="inferred from homology"/>
<evidence type="ECO:0000313" key="10">
    <source>
        <dbReference type="Proteomes" id="UP000199628"/>
    </source>
</evidence>
<dbReference type="EMBL" id="FMZV01000010">
    <property type="protein sequence ID" value="SDD80836.1"/>
    <property type="molecule type" value="Genomic_DNA"/>
</dbReference>
<comment type="cofactor">
    <cofactor evidence="5">
        <name>FAD</name>
        <dbReference type="ChEBI" id="CHEBI:57692"/>
    </cofactor>
    <text evidence="5">Binds 1 FAD per subunit.</text>
</comment>
<dbReference type="GO" id="GO:0009416">
    <property type="term" value="P:response to light stimulus"/>
    <property type="evidence" value="ECO:0007669"/>
    <property type="project" value="TreeGrafter"/>
</dbReference>
<dbReference type="InterPro" id="IPR036134">
    <property type="entry name" value="Crypto/Photolyase_FAD-like_sf"/>
</dbReference>
<dbReference type="AlphaFoldDB" id="A0A1G6XU09"/>
<comment type="similarity">
    <text evidence="7">Belongs to the DNA photolyase family.</text>
</comment>